<evidence type="ECO:0000313" key="1">
    <source>
        <dbReference type="EMBL" id="KAK0711419.1"/>
    </source>
</evidence>
<dbReference type="Proteomes" id="UP001172102">
    <property type="component" value="Unassembled WGS sequence"/>
</dbReference>
<dbReference type="EMBL" id="JAUKUA010000005">
    <property type="protein sequence ID" value="KAK0711419.1"/>
    <property type="molecule type" value="Genomic_DNA"/>
</dbReference>
<comment type="caution">
    <text evidence="1">The sequence shown here is derived from an EMBL/GenBank/DDBJ whole genome shotgun (WGS) entry which is preliminary data.</text>
</comment>
<dbReference type="AlphaFoldDB" id="A0AA40A909"/>
<evidence type="ECO:0000313" key="2">
    <source>
        <dbReference type="Proteomes" id="UP001172102"/>
    </source>
</evidence>
<organism evidence="1 2">
    <name type="scientific">Lasiosphaeris hirsuta</name>
    <dbReference type="NCBI Taxonomy" id="260670"/>
    <lineage>
        <taxon>Eukaryota</taxon>
        <taxon>Fungi</taxon>
        <taxon>Dikarya</taxon>
        <taxon>Ascomycota</taxon>
        <taxon>Pezizomycotina</taxon>
        <taxon>Sordariomycetes</taxon>
        <taxon>Sordariomycetidae</taxon>
        <taxon>Sordariales</taxon>
        <taxon>Lasiosphaeriaceae</taxon>
        <taxon>Lasiosphaeris</taxon>
    </lineage>
</organism>
<name>A0AA40A909_9PEZI</name>
<keyword evidence="2" id="KW-1185">Reference proteome</keyword>
<gene>
    <name evidence="1" type="ORF">B0H67DRAFT_288705</name>
</gene>
<proteinExistence type="predicted"/>
<protein>
    <submittedName>
        <fullName evidence="1">Uncharacterized protein</fullName>
    </submittedName>
</protein>
<sequence>MRRLILPRNSPDPPMEFNPCPHRCPRDTWRWRQDPCPLADPIPPHILPEYRMFVVVLTSLAACFVRRDACGGTHLGHWSGENLPSILRALLSIPGIRSIRSCEATCKSSMRQPPGPRIHPRIPPPPPPPPLPGLLLPACFPTRATSFFHFYTEYSHNPLPCTALSVGGRVRSWRDRCSLSLVPERTGEPQLLTLFSNEPNPGCIGFH</sequence>
<accession>A0AA40A909</accession>
<reference evidence="1" key="1">
    <citation type="submission" date="2023-06" db="EMBL/GenBank/DDBJ databases">
        <title>Genome-scale phylogeny and comparative genomics of the fungal order Sordariales.</title>
        <authorList>
            <consortium name="Lawrence Berkeley National Laboratory"/>
            <person name="Hensen N."/>
            <person name="Bonometti L."/>
            <person name="Westerberg I."/>
            <person name="Brannstrom I.O."/>
            <person name="Guillou S."/>
            <person name="Cros-Aarteil S."/>
            <person name="Calhoun S."/>
            <person name="Haridas S."/>
            <person name="Kuo A."/>
            <person name="Mondo S."/>
            <person name="Pangilinan J."/>
            <person name="Riley R."/>
            <person name="Labutti K."/>
            <person name="Andreopoulos B."/>
            <person name="Lipzen A."/>
            <person name="Chen C."/>
            <person name="Yanf M."/>
            <person name="Daum C."/>
            <person name="Ng V."/>
            <person name="Clum A."/>
            <person name="Steindorff A."/>
            <person name="Ohm R."/>
            <person name="Martin F."/>
            <person name="Silar P."/>
            <person name="Natvig D."/>
            <person name="Lalanne C."/>
            <person name="Gautier V."/>
            <person name="Ament-Velasquez S.L."/>
            <person name="Kruys A."/>
            <person name="Hutchinson M.I."/>
            <person name="Powell A.J."/>
            <person name="Barry K."/>
            <person name="Miller A.N."/>
            <person name="Grigoriev I.V."/>
            <person name="Debuchy R."/>
            <person name="Gladieux P."/>
            <person name="Thoren M.H."/>
            <person name="Johannesson H."/>
        </authorList>
    </citation>
    <scope>NUCLEOTIDE SEQUENCE</scope>
    <source>
        <strain evidence="1">SMH4607-1</strain>
    </source>
</reference>